<evidence type="ECO:0000313" key="2">
    <source>
        <dbReference type="Proteomes" id="UP000779508"/>
    </source>
</evidence>
<gene>
    <name evidence="1" type="ORF">KQI88_12665</name>
</gene>
<comment type="caution">
    <text evidence="1">The sequence shown here is derived from an EMBL/GenBank/DDBJ whole genome shotgun (WGS) entry which is preliminary data.</text>
</comment>
<dbReference type="Proteomes" id="UP000779508">
    <property type="component" value="Unassembled WGS sequence"/>
</dbReference>
<accession>A0ABS6G789</accession>
<proteinExistence type="predicted"/>
<organism evidence="1 2">
    <name type="scientific">Alkaliphilus flagellatus</name>
    <dbReference type="NCBI Taxonomy" id="2841507"/>
    <lineage>
        <taxon>Bacteria</taxon>
        <taxon>Bacillati</taxon>
        <taxon>Bacillota</taxon>
        <taxon>Clostridia</taxon>
        <taxon>Peptostreptococcales</taxon>
        <taxon>Natronincolaceae</taxon>
        <taxon>Alkaliphilus</taxon>
    </lineage>
</organism>
<dbReference type="EMBL" id="JAHLQK010000004">
    <property type="protein sequence ID" value="MBU5677266.1"/>
    <property type="molecule type" value="Genomic_DNA"/>
</dbReference>
<keyword evidence="2" id="KW-1185">Reference proteome</keyword>
<evidence type="ECO:0000313" key="1">
    <source>
        <dbReference type="EMBL" id="MBU5677266.1"/>
    </source>
</evidence>
<feature type="non-terminal residue" evidence="1">
    <location>
        <position position="1"/>
    </location>
</feature>
<reference evidence="1 2" key="1">
    <citation type="submission" date="2021-06" db="EMBL/GenBank/DDBJ databases">
        <authorList>
            <person name="Sun Q."/>
            <person name="Li D."/>
        </authorList>
    </citation>
    <scope>NUCLEOTIDE SEQUENCE [LARGE SCALE GENOMIC DNA]</scope>
    <source>
        <strain evidence="1 2">MSJ-5</strain>
    </source>
</reference>
<name>A0ABS6G789_9FIRM</name>
<sequence length="140" mass="16169">ECTTVVKFNGTRPAPLVTNTSNEFEFFTSKELSNDFAEKDRLLSGDLSEFNQISTEFFNELTFCELISAKIVEFDEFLHRVHPKHTDLPVGEKLFTKIEEKMVIAITLKLLQNRQVAIGPTRRECPTEQECNKPYSTYQE</sequence>
<protein>
    <submittedName>
        <fullName evidence="1">Uncharacterized protein</fullName>
    </submittedName>
</protein>